<proteinExistence type="predicted"/>
<evidence type="ECO:0000313" key="2">
    <source>
        <dbReference type="Proteomes" id="UP001472677"/>
    </source>
</evidence>
<dbReference type="Proteomes" id="UP001472677">
    <property type="component" value="Unassembled WGS sequence"/>
</dbReference>
<evidence type="ECO:0008006" key="3">
    <source>
        <dbReference type="Google" id="ProtNLM"/>
    </source>
</evidence>
<protein>
    <recommendedName>
        <fullName evidence="3">Pentatricopeptide repeat-containing protein</fullName>
    </recommendedName>
</protein>
<sequence length="94" mass="10743">MTERNSVTWNAMIKGYISERERAKKCCKEALVLFRDMLSNVSGQNPIDICVLSACSQLKELYRGVKESEKCFDLDCHGNWFGCSWEKKRSIGGD</sequence>
<keyword evidence="2" id="KW-1185">Reference proteome</keyword>
<comment type="caution">
    <text evidence="1">The sequence shown here is derived from an EMBL/GenBank/DDBJ whole genome shotgun (WGS) entry which is preliminary data.</text>
</comment>
<organism evidence="1 2">
    <name type="scientific">Hibiscus sabdariffa</name>
    <name type="common">roselle</name>
    <dbReference type="NCBI Taxonomy" id="183260"/>
    <lineage>
        <taxon>Eukaryota</taxon>
        <taxon>Viridiplantae</taxon>
        <taxon>Streptophyta</taxon>
        <taxon>Embryophyta</taxon>
        <taxon>Tracheophyta</taxon>
        <taxon>Spermatophyta</taxon>
        <taxon>Magnoliopsida</taxon>
        <taxon>eudicotyledons</taxon>
        <taxon>Gunneridae</taxon>
        <taxon>Pentapetalae</taxon>
        <taxon>rosids</taxon>
        <taxon>malvids</taxon>
        <taxon>Malvales</taxon>
        <taxon>Malvaceae</taxon>
        <taxon>Malvoideae</taxon>
        <taxon>Hibiscus</taxon>
    </lineage>
</organism>
<name>A0ABR2FZI1_9ROSI</name>
<gene>
    <name evidence="1" type="ORF">V6N12_023836</name>
</gene>
<dbReference type="Gene3D" id="1.25.40.10">
    <property type="entry name" value="Tetratricopeptide repeat domain"/>
    <property type="match status" value="1"/>
</dbReference>
<dbReference type="EMBL" id="JBBPBM010000004">
    <property type="protein sequence ID" value="KAK8589439.1"/>
    <property type="molecule type" value="Genomic_DNA"/>
</dbReference>
<evidence type="ECO:0000313" key="1">
    <source>
        <dbReference type="EMBL" id="KAK8589439.1"/>
    </source>
</evidence>
<reference evidence="1 2" key="1">
    <citation type="journal article" date="2024" name="G3 (Bethesda)">
        <title>Genome assembly of Hibiscus sabdariffa L. provides insights into metabolisms of medicinal natural products.</title>
        <authorList>
            <person name="Kim T."/>
        </authorList>
    </citation>
    <scope>NUCLEOTIDE SEQUENCE [LARGE SCALE GENOMIC DNA]</scope>
    <source>
        <strain evidence="1">TK-2024</strain>
        <tissue evidence="1">Old leaves</tissue>
    </source>
</reference>
<accession>A0ABR2FZI1</accession>
<dbReference type="InterPro" id="IPR011990">
    <property type="entry name" value="TPR-like_helical_dom_sf"/>
</dbReference>